<evidence type="ECO:0000313" key="1">
    <source>
        <dbReference type="EMBL" id="MBX53760.1"/>
    </source>
</evidence>
<proteinExistence type="predicted"/>
<sequence length="33" mass="3751">MSRVLNVGYSLVADKGCRFGSEQHPCRHTCRGW</sequence>
<dbReference type="AlphaFoldDB" id="A0A2P2PG71"/>
<accession>A0A2P2PG71</accession>
<dbReference type="EMBL" id="GGEC01073276">
    <property type="protein sequence ID" value="MBX53760.1"/>
    <property type="molecule type" value="Transcribed_RNA"/>
</dbReference>
<organism evidence="1">
    <name type="scientific">Rhizophora mucronata</name>
    <name type="common">Asiatic mangrove</name>
    <dbReference type="NCBI Taxonomy" id="61149"/>
    <lineage>
        <taxon>Eukaryota</taxon>
        <taxon>Viridiplantae</taxon>
        <taxon>Streptophyta</taxon>
        <taxon>Embryophyta</taxon>
        <taxon>Tracheophyta</taxon>
        <taxon>Spermatophyta</taxon>
        <taxon>Magnoliopsida</taxon>
        <taxon>eudicotyledons</taxon>
        <taxon>Gunneridae</taxon>
        <taxon>Pentapetalae</taxon>
        <taxon>rosids</taxon>
        <taxon>fabids</taxon>
        <taxon>Malpighiales</taxon>
        <taxon>Rhizophoraceae</taxon>
        <taxon>Rhizophora</taxon>
    </lineage>
</organism>
<protein>
    <submittedName>
        <fullName evidence="1">Uncharacterized protein</fullName>
    </submittedName>
</protein>
<name>A0A2P2PG71_RHIMU</name>
<reference evidence="1" key="1">
    <citation type="submission" date="2018-02" db="EMBL/GenBank/DDBJ databases">
        <title>Rhizophora mucronata_Transcriptome.</title>
        <authorList>
            <person name="Meera S.P."/>
            <person name="Sreeshan A."/>
            <person name="Augustine A."/>
        </authorList>
    </citation>
    <scope>NUCLEOTIDE SEQUENCE</scope>
    <source>
        <tissue evidence="1">Leaf</tissue>
    </source>
</reference>